<evidence type="ECO:0000313" key="2">
    <source>
        <dbReference type="Proteomes" id="UP000825369"/>
    </source>
</evidence>
<gene>
    <name evidence="1" type="ORF">HGD80_04570</name>
</gene>
<name>A0ABX8TPZ7_9MOLU</name>
<keyword evidence="2" id="KW-1185">Reference proteome</keyword>
<sequence length="72" mass="9055">MSKSILNYPQNIIFIYHYGKMPFIKDKTHTLEVIINMKNKYNSLYIFYYERTLIQKYLYPKKTTWYKPYRKK</sequence>
<protein>
    <submittedName>
        <fullName evidence="1">Uncharacterized protein</fullName>
    </submittedName>
</protein>
<dbReference type="EMBL" id="CP066882">
    <property type="protein sequence ID" value="QYC31002.1"/>
    <property type="molecule type" value="Genomic_DNA"/>
</dbReference>
<reference evidence="1 2" key="1">
    <citation type="journal article" date="2021" name="Mol. Plant">
        <title>Genomic insights into the fast growth of paulownias and the formation of Paulownia witches' broom.</title>
        <authorList>
            <person name="Cao Y."/>
            <person name="Sun G."/>
            <person name="Zhai X."/>
            <person name="Xu P."/>
            <person name="Ma L."/>
            <person name="Deng M."/>
            <person name="Zhao Z."/>
            <person name="Yang H."/>
            <person name="Dong Y."/>
            <person name="Shang Z."/>
            <person name="Lv Y."/>
            <person name="Yan L."/>
            <person name="Liu H."/>
            <person name="Cao X."/>
            <person name="Li B."/>
            <person name="Wang Z."/>
            <person name="Zhao X."/>
            <person name="Yu H."/>
            <person name="Wang F."/>
            <person name="Ma W."/>
            <person name="Huang J."/>
            <person name="Fan G."/>
        </authorList>
    </citation>
    <scope>NUCLEOTIDE SEQUENCE [LARGE SCALE GENOMIC DNA]</scope>
    <source>
        <strain evidence="1 2">Zhengzhou</strain>
    </source>
</reference>
<dbReference type="RefSeq" id="WP_219474838.1">
    <property type="nucleotide sequence ID" value="NZ_BSCX01000017.1"/>
</dbReference>
<organism evidence="1 2">
    <name type="scientific">Paulownia witches'-broom phytoplasma</name>
    <dbReference type="NCBI Taxonomy" id="39647"/>
    <lineage>
        <taxon>Bacteria</taxon>
        <taxon>Bacillati</taxon>
        <taxon>Mycoplasmatota</taxon>
        <taxon>Mollicutes</taxon>
        <taxon>Acholeplasmatales</taxon>
        <taxon>Acholeplasmataceae</taxon>
        <taxon>Candidatus Phytoplasma</taxon>
        <taxon>16SrI (Aster yellows group)</taxon>
    </lineage>
</organism>
<evidence type="ECO:0000313" key="1">
    <source>
        <dbReference type="EMBL" id="QYC31002.1"/>
    </source>
</evidence>
<accession>A0ABX8TPZ7</accession>
<proteinExistence type="predicted"/>
<dbReference type="Proteomes" id="UP000825369">
    <property type="component" value="Chromosome"/>
</dbReference>